<evidence type="ECO:0000259" key="1">
    <source>
        <dbReference type="Pfam" id="PF14577"/>
    </source>
</evidence>
<reference evidence="3" key="1">
    <citation type="submission" date="2013-01" db="EMBL/GenBank/DDBJ databases">
        <title>Draft Genome Sequence of a Mulberry Tree, Morus notabilis C.K. Schneid.</title>
        <authorList>
            <person name="He N."/>
            <person name="Zhao S."/>
        </authorList>
    </citation>
    <scope>NUCLEOTIDE SEQUENCE</scope>
</reference>
<proteinExistence type="predicted"/>
<dbReference type="InterPro" id="IPR027944">
    <property type="entry name" value="SEO_C"/>
</dbReference>
<dbReference type="EMBL" id="KE343450">
    <property type="protein sequence ID" value="EXB29850.1"/>
    <property type="molecule type" value="Genomic_DNA"/>
</dbReference>
<feature type="domain" description="Sieve element occlusion C-terminal" evidence="1">
    <location>
        <begin position="68"/>
        <end position="134"/>
    </location>
</feature>
<dbReference type="STRING" id="981085.W9QZJ1"/>
<keyword evidence="3" id="KW-1185">Reference proteome</keyword>
<dbReference type="AlphaFoldDB" id="W9QZJ1"/>
<accession>W9QZJ1</accession>
<gene>
    <name evidence="2" type="ORF">L484_016339</name>
</gene>
<name>W9QZJ1_9ROSA</name>
<organism evidence="2 3">
    <name type="scientific">Morus notabilis</name>
    <dbReference type="NCBI Taxonomy" id="981085"/>
    <lineage>
        <taxon>Eukaryota</taxon>
        <taxon>Viridiplantae</taxon>
        <taxon>Streptophyta</taxon>
        <taxon>Embryophyta</taxon>
        <taxon>Tracheophyta</taxon>
        <taxon>Spermatophyta</taxon>
        <taxon>Magnoliopsida</taxon>
        <taxon>eudicotyledons</taxon>
        <taxon>Gunneridae</taxon>
        <taxon>Pentapetalae</taxon>
        <taxon>rosids</taxon>
        <taxon>fabids</taxon>
        <taxon>Rosales</taxon>
        <taxon>Moraceae</taxon>
        <taxon>Moreae</taxon>
        <taxon>Morus</taxon>
    </lineage>
</organism>
<evidence type="ECO:0000313" key="2">
    <source>
        <dbReference type="EMBL" id="EXB29850.1"/>
    </source>
</evidence>
<protein>
    <recommendedName>
        <fullName evidence="1">Sieve element occlusion C-terminal domain-containing protein</fullName>
    </recommendedName>
</protein>
<sequence>MCHNGIGDATINTIDLTALLPENSAAMMALFGKTAPLPEVSAAMVVQFGKVTAKLSKDEITMWTSRSDIEEKYIFFYGGKENEWVQKFTSRVSALGNDPSIKDARIAIELFCAGKSPKGGEDLGILGRIIHRELVHHQGSKTNRSGQIRDPKASLLQEREQIGRAAKGRALSWLMGRSAGFSLGATYSSHRPQQQQQHAPLVISSGVSFTPGNNQDLLHVHGSDMFPSSHSSYHSQSLSFLPTKNRDATRCCSRICSPVFRHAITECPVRPSIATATMPPNESLSVLP</sequence>
<dbReference type="Pfam" id="PF14577">
    <property type="entry name" value="SEO_C"/>
    <property type="match status" value="1"/>
</dbReference>
<dbReference type="Proteomes" id="UP000030645">
    <property type="component" value="Unassembled WGS sequence"/>
</dbReference>
<evidence type="ECO:0000313" key="3">
    <source>
        <dbReference type="Proteomes" id="UP000030645"/>
    </source>
</evidence>